<dbReference type="EMBL" id="JABBWE010000142">
    <property type="protein sequence ID" value="KAG1784491.1"/>
    <property type="molecule type" value="Genomic_DNA"/>
</dbReference>
<dbReference type="AlphaFoldDB" id="A0A9P7A8X2"/>
<dbReference type="OrthoDB" id="3048541at2759"/>
<evidence type="ECO:0000313" key="2">
    <source>
        <dbReference type="EMBL" id="KAG1784491.1"/>
    </source>
</evidence>
<dbReference type="RefSeq" id="XP_041151976.1">
    <property type="nucleotide sequence ID" value="XM_041308015.1"/>
</dbReference>
<feature type="region of interest" description="Disordered" evidence="1">
    <location>
        <begin position="1"/>
        <end position="34"/>
    </location>
</feature>
<protein>
    <submittedName>
        <fullName evidence="2">Uncharacterized protein</fullName>
    </submittedName>
</protein>
<name>A0A9P7A8X2_9AGAM</name>
<dbReference type="Proteomes" id="UP000719766">
    <property type="component" value="Unassembled WGS sequence"/>
</dbReference>
<evidence type="ECO:0000313" key="3">
    <source>
        <dbReference type="Proteomes" id="UP000719766"/>
    </source>
</evidence>
<evidence type="ECO:0000256" key="1">
    <source>
        <dbReference type="SAM" id="MobiDB-lite"/>
    </source>
</evidence>
<proteinExistence type="predicted"/>
<comment type="caution">
    <text evidence="2">The sequence shown here is derived from an EMBL/GenBank/DDBJ whole genome shotgun (WGS) entry which is preliminary data.</text>
</comment>
<keyword evidence="3" id="KW-1185">Reference proteome</keyword>
<gene>
    <name evidence="2" type="ORF">HD556DRAFT_1451724</name>
</gene>
<reference evidence="2" key="1">
    <citation type="journal article" date="2020" name="New Phytol.">
        <title>Comparative genomics reveals dynamic genome evolution in host specialist ectomycorrhizal fungi.</title>
        <authorList>
            <person name="Lofgren L.A."/>
            <person name="Nguyen N.H."/>
            <person name="Vilgalys R."/>
            <person name="Ruytinx J."/>
            <person name="Liao H.L."/>
            <person name="Branco S."/>
            <person name="Kuo A."/>
            <person name="LaButti K."/>
            <person name="Lipzen A."/>
            <person name="Andreopoulos W."/>
            <person name="Pangilinan J."/>
            <person name="Riley R."/>
            <person name="Hundley H."/>
            <person name="Na H."/>
            <person name="Barry K."/>
            <person name="Grigoriev I.V."/>
            <person name="Stajich J.E."/>
            <person name="Kennedy P.G."/>
        </authorList>
    </citation>
    <scope>NUCLEOTIDE SEQUENCE</scope>
    <source>
        <strain evidence="2">S12</strain>
    </source>
</reference>
<dbReference type="GeneID" id="64601779"/>
<sequence>MDALQWHAHTFDSSSLDDSDWDSDTTNNSYQSDLDFRSHLHRSPSIDSTDSSGPAQYWLDAFLESAVAPEDLPDAYELAMTPEDFISSDPESESLDPETEYDDEELLILNSPDALYQLFLKDKLQVRISASKRWELLCPDCAEWCQTGIHSGINLWISGQFVSLSNHRGSRKCDQTAKKKLSAHQKDNKVFDVPSTCSGVTSNDTSALLAPPPGLNCADLTVVWPDDLRPFTMLLPWERYHEGPDSLPFLVDITHPSKPRVRSRRCRLSTLLEGVPCDECADISQHVSQLAEAARDPKPHTNYRFLGLAHMQDLAKGYADQTRQLKLFFNGLNESRQHMSMLTQLDDYHHLLMAISEQDIPRLQQIINIALHNGASVREIVNKLEDAIEGAYCPRGYGANDLDIATLVFRLGGRQLLFALNQCLGLPSIRTLRTKSVFTKLTPTIGPIRNEQLDENIDSIVLRTRTDITTLRGVSLMVDEIALEEMAIHFSKYNKIAGLCWKHSHLVDPVLHTYESAITITQKIHDGEVHLGKELTVIGATCFGEDELYPILAAPTCKTEDAADMEGVLVRAIERWVATGAAASVGPVWSFATDGDATRRAAGHKLFLKKPLSSESHLYSILSNMPGLNTMTGDAEVMLDFDFKHIFKRFCTLICSPAGIVLNNGRVINTMMLSRYLVWLPAYDEASVMKLLHPDDPQDVPRPLNLVSITLLSNLIESILVPFINTKLSLTEQVQSLSCYAHLAFSIFRVHRHLFMPFQLYYDTQTSVKGVVFNIAKQQLLDLRASFFLGDCGDDRLELMFGRSRMIGGHNSGCSYAQALDRLGAAKDINTVFKRHPELDPGHQRLSLGKRIEDVDHINRLMWKGDIISGHCDLPSVWRQGREMAVAILTSSQIDHINYAYTELFHDPGTDMLRPLGMNKYFGIADEEREDFSRVPKTLPTAPIPLPPSQVFETVLLWLPADESNEIQGLGIDEDDGDKLMLTFEEMLAAESGSDSPQSLVSSTDASAPMPLQGQGIHTDDYLLSYPVFWTYIQQYFHASSRPSDALSMSPVLYPSRSLHLGTSTSAHPHPDPFTSVHQTSIPLQLACIIHPLSYYPNVISRISTLLIRTSDPIRYMISFLIHFLCI</sequence>
<organism evidence="2 3">
    <name type="scientific">Suillus plorans</name>
    <dbReference type="NCBI Taxonomy" id="116603"/>
    <lineage>
        <taxon>Eukaryota</taxon>
        <taxon>Fungi</taxon>
        <taxon>Dikarya</taxon>
        <taxon>Basidiomycota</taxon>
        <taxon>Agaricomycotina</taxon>
        <taxon>Agaricomycetes</taxon>
        <taxon>Agaricomycetidae</taxon>
        <taxon>Boletales</taxon>
        <taxon>Suillineae</taxon>
        <taxon>Suillaceae</taxon>
        <taxon>Suillus</taxon>
    </lineage>
</organism>
<accession>A0A9P7A8X2</accession>